<gene>
    <name evidence="9" type="primary">ppcA</name>
    <name evidence="9" type="ORF">GHYDROH2_08930</name>
</gene>
<feature type="binding site" description="axial binding residue" evidence="6">
    <location>
        <position position="47"/>
    </location>
    <ligand>
        <name>heme c</name>
        <dbReference type="ChEBI" id="CHEBI:61717"/>
        <label>1</label>
    </ligand>
    <ligandPart>
        <name>Fe</name>
        <dbReference type="ChEBI" id="CHEBI:18248"/>
    </ligandPart>
</feature>
<keyword evidence="10" id="KW-1185">Reference proteome</keyword>
<reference evidence="9" key="1">
    <citation type="submission" date="2022-12" db="EMBL/GenBank/DDBJ databases">
        <title>Reference genome sequencing for broad-spectrum identification of bacterial and archaeal isolates by mass spectrometry.</title>
        <authorList>
            <person name="Sekiguchi Y."/>
            <person name="Tourlousse D.M."/>
        </authorList>
    </citation>
    <scope>NUCLEOTIDE SEQUENCE</scope>
    <source>
        <strain evidence="9">H2</strain>
    </source>
</reference>
<feature type="binding site" description="axial binding residue" evidence="6">
    <location>
        <position position="84"/>
    </location>
    <ligand>
        <name>heme c</name>
        <dbReference type="ChEBI" id="CHEBI:61717"/>
        <label>1</label>
    </ligand>
    <ligandPart>
        <name>Fe</name>
        <dbReference type="ChEBI" id="CHEBI:18248"/>
    </ligandPart>
</feature>
<evidence type="ECO:0000313" key="9">
    <source>
        <dbReference type="EMBL" id="GLI37392.1"/>
    </source>
</evidence>
<keyword evidence="5 6" id="KW-0408">Iron</keyword>
<evidence type="ECO:0000256" key="1">
    <source>
        <dbReference type="ARBA" id="ARBA00022448"/>
    </source>
</evidence>
<dbReference type="EMBL" id="BSDS01000001">
    <property type="protein sequence ID" value="GLI37392.1"/>
    <property type="molecule type" value="Genomic_DNA"/>
</dbReference>
<dbReference type="InterPro" id="IPR002322">
    <property type="entry name" value="Cyt_c_III"/>
</dbReference>
<feature type="binding site" description="axial binding residue" evidence="6">
    <location>
        <position position="51"/>
    </location>
    <ligand>
        <name>heme c</name>
        <dbReference type="ChEBI" id="CHEBI:61717"/>
        <label>1</label>
    </ligand>
    <ligandPart>
        <name>Fe</name>
        <dbReference type="ChEBI" id="CHEBI:18248"/>
    </ligandPart>
</feature>
<feature type="binding site" description="axial binding residue" evidence="6">
    <location>
        <position position="87"/>
    </location>
    <ligand>
        <name>heme c</name>
        <dbReference type="ChEBI" id="CHEBI:61717"/>
        <label>1</label>
    </ligand>
    <ligandPart>
        <name>Fe</name>
        <dbReference type="ChEBI" id="CHEBI:18248"/>
    </ligandPart>
</feature>
<proteinExistence type="predicted"/>
<feature type="domain" description="Class III cytochrome C" evidence="8">
    <location>
        <begin position="27"/>
        <end position="68"/>
    </location>
</feature>
<dbReference type="FunFam" id="3.90.10.10:FF:000001">
    <property type="entry name" value="Cytochrome C"/>
    <property type="match status" value="1"/>
</dbReference>
<dbReference type="CDD" id="cd08168">
    <property type="entry name" value="Cytochrom_C3"/>
    <property type="match status" value="1"/>
</dbReference>
<dbReference type="GO" id="GO:0009055">
    <property type="term" value="F:electron transfer activity"/>
    <property type="evidence" value="ECO:0007669"/>
    <property type="project" value="InterPro"/>
</dbReference>
<dbReference type="PRINTS" id="PR00609">
    <property type="entry name" value="CYTOCHROMEC3"/>
</dbReference>
<dbReference type="GO" id="GO:0020037">
    <property type="term" value="F:heme binding"/>
    <property type="evidence" value="ECO:0007669"/>
    <property type="project" value="InterPro"/>
</dbReference>
<dbReference type="Proteomes" id="UP001144352">
    <property type="component" value="Unassembled WGS sequence"/>
</dbReference>
<feature type="binding site" description="axial binding residue" evidence="6">
    <location>
        <position position="37"/>
    </location>
    <ligand>
        <name>heme c</name>
        <dbReference type="ChEBI" id="CHEBI:61717"/>
        <label>1</label>
    </ligand>
    <ligandPart>
        <name>Fe</name>
        <dbReference type="ChEBI" id="CHEBI:18248"/>
    </ligandPart>
</feature>
<evidence type="ECO:0000259" key="8">
    <source>
        <dbReference type="Pfam" id="PF02085"/>
    </source>
</evidence>
<evidence type="ECO:0000313" key="10">
    <source>
        <dbReference type="Proteomes" id="UP001144352"/>
    </source>
</evidence>
<dbReference type="Pfam" id="PF02085">
    <property type="entry name" value="Cytochrom_CIII"/>
    <property type="match status" value="1"/>
</dbReference>
<accession>A0A9W6LAN9</accession>
<dbReference type="SUPFAM" id="SSF48695">
    <property type="entry name" value="Multiheme cytochromes"/>
    <property type="match status" value="1"/>
</dbReference>
<name>A0A9W6LAN9_9BACT</name>
<feature type="binding site" description="axial binding residue" evidence="6">
    <location>
        <position position="73"/>
    </location>
    <ligand>
        <name>heme c</name>
        <dbReference type="ChEBI" id="CHEBI:61717"/>
        <label>1</label>
    </ligand>
    <ligandPart>
        <name>Fe</name>
        <dbReference type="ChEBI" id="CHEBI:18248"/>
    </ligandPart>
</feature>
<dbReference type="NCBIfam" id="NF043011">
    <property type="entry name" value="CytC7_Geobact"/>
    <property type="match status" value="1"/>
</dbReference>
<feature type="binding site" description="axial binding residue" evidence="6">
    <location>
        <position position="70"/>
    </location>
    <ligand>
        <name>heme c</name>
        <dbReference type="ChEBI" id="CHEBI:61717"/>
        <label>1</label>
    </ligand>
    <ligandPart>
        <name>Fe</name>
        <dbReference type="ChEBI" id="CHEBI:18248"/>
    </ligandPart>
</feature>
<feature type="binding site" description="axial binding residue" evidence="6">
    <location>
        <position position="40"/>
    </location>
    <ligand>
        <name>heme c</name>
        <dbReference type="ChEBI" id="CHEBI:61717"/>
        <label>1</label>
    </ligand>
    <ligandPart>
        <name>Fe</name>
        <dbReference type="ChEBI" id="CHEBI:18248"/>
    </ligandPart>
</feature>
<dbReference type="AlphaFoldDB" id="A0A9W6LAN9"/>
<keyword evidence="4" id="KW-0249">Electron transport</keyword>
<evidence type="ECO:0000256" key="6">
    <source>
        <dbReference type="PIRSR" id="PIRSR602322-1"/>
    </source>
</evidence>
<evidence type="ECO:0000256" key="4">
    <source>
        <dbReference type="ARBA" id="ARBA00022982"/>
    </source>
</evidence>
<dbReference type="InterPro" id="IPR053591">
    <property type="entry name" value="Cytochrome_c"/>
</dbReference>
<organism evidence="9 10">
    <name type="scientific">Geobacter hydrogenophilus</name>
    <dbReference type="NCBI Taxonomy" id="40983"/>
    <lineage>
        <taxon>Bacteria</taxon>
        <taxon>Pseudomonadati</taxon>
        <taxon>Thermodesulfobacteriota</taxon>
        <taxon>Desulfuromonadia</taxon>
        <taxon>Geobacterales</taxon>
        <taxon>Geobacteraceae</taxon>
        <taxon>Geobacter</taxon>
    </lineage>
</organism>
<sequence length="90" mass="9828">MKRIIASLALSVFCAGLAFAADDIAFKAKNGDVKFPHKKHQQVVGNCKKCHEKGAGKIEGFGKDWAHKTCKGCHEEMKKGPTKCGDCHKK</sequence>
<protein>
    <submittedName>
        <fullName evidence="9">Cytochrome c</fullName>
    </submittedName>
</protein>
<feature type="binding site" description="axial binding residue" evidence="6">
    <location>
        <position position="50"/>
    </location>
    <ligand>
        <name>heme c</name>
        <dbReference type="ChEBI" id="CHEBI:61717"/>
        <label>1</label>
    </ligand>
    <ligandPart>
        <name>Fe</name>
        <dbReference type="ChEBI" id="CHEBI:18248"/>
    </ligandPart>
</feature>
<dbReference type="InterPro" id="IPR036280">
    <property type="entry name" value="Multihaem_cyt_sf"/>
</dbReference>
<dbReference type="GO" id="GO:0046872">
    <property type="term" value="F:metal ion binding"/>
    <property type="evidence" value="ECO:0007669"/>
    <property type="project" value="UniProtKB-KW"/>
</dbReference>
<dbReference type="RefSeq" id="WP_214186947.1">
    <property type="nucleotide sequence ID" value="NZ_BSDS01000001.1"/>
</dbReference>
<keyword evidence="7" id="KW-0732">Signal</keyword>
<evidence type="ECO:0000256" key="7">
    <source>
        <dbReference type="SAM" id="SignalP"/>
    </source>
</evidence>
<dbReference type="InterPro" id="IPR020942">
    <property type="entry name" value="Cyt_c_III_dom"/>
</dbReference>
<evidence type="ECO:0000256" key="3">
    <source>
        <dbReference type="ARBA" id="ARBA00022723"/>
    </source>
</evidence>
<keyword evidence="3 6" id="KW-0479">Metal-binding</keyword>
<feature type="signal peptide" evidence="7">
    <location>
        <begin position="1"/>
        <end position="20"/>
    </location>
</feature>
<feature type="chain" id="PRO_5040851023" evidence="7">
    <location>
        <begin position="21"/>
        <end position="90"/>
    </location>
</feature>
<comment type="caution">
    <text evidence="9">The sequence shown here is derived from an EMBL/GenBank/DDBJ whole genome shotgun (WGS) entry which is preliminary data.</text>
</comment>
<keyword evidence="1" id="KW-0813">Transport</keyword>
<evidence type="ECO:0000256" key="2">
    <source>
        <dbReference type="ARBA" id="ARBA00022617"/>
    </source>
</evidence>
<comment type="cofactor">
    <cofactor evidence="6">
        <name>heme c</name>
        <dbReference type="ChEBI" id="CHEBI:61717"/>
    </cofactor>
    <text evidence="6">Binds 4 heme c groups covalently per monomer.</text>
</comment>
<feature type="binding site" description="axial binding residue" evidence="6">
    <location>
        <position position="74"/>
    </location>
    <ligand>
        <name>heme c</name>
        <dbReference type="ChEBI" id="CHEBI:61717"/>
        <label>1</label>
    </ligand>
    <ligandPart>
        <name>Fe</name>
        <dbReference type="ChEBI" id="CHEBI:18248"/>
    </ligandPart>
</feature>
<dbReference type="Gene3D" id="3.90.10.10">
    <property type="entry name" value="Cytochrome C3"/>
    <property type="match status" value="1"/>
</dbReference>
<evidence type="ECO:0000256" key="5">
    <source>
        <dbReference type="ARBA" id="ARBA00023004"/>
    </source>
</evidence>
<feature type="binding site" description="axial binding residue" evidence="6">
    <location>
        <position position="88"/>
    </location>
    <ligand>
        <name>heme c</name>
        <dbReference type="ChEBI" id="CHEBI:61717"/>
        <label>1</label>
    </ligand>
    <ligandPart>
        <name>Fe</name>
        <dbReference type="ChEBI" id="CHEBI:18248"/>
    </ligandPart>
</feature>
<keyword evidence="2 6" id="KW-0349">Heme</keyword>